<evidence type="ECO:0000256" key="1">
    <source>
        <dbReference type="SAM" id="Phobius"/>
    </source>
</evidence>
<keyword evidence="1" id="KW-1133">Transmembrane helix</keyword>
<reference evidence="3 4" key="1">
    <citation type="submission" date="2017-06" db="EMBL/GenBank/DDBJ databases">
        <title>Genome sequencing of cyanobaciteial culture collection at National Institute for Environmental Studies (NIES).</title>
        <authorList>
            <person name="Hirose Y."/>
            <person name="Shimura Y."/>
            <person name="Fujisawa T."/>
            <person name="Nakamura Y."/>
            <person name="Kawachi M."/>
        </authorList>
    </citation>
    <scope>NUCLEOTIDE SEQUENCE [LARGE SCALE GENOMIC DNA]</scope>
    <source>
        <strain evidence="3 4">NIES-23</strain>
    </source>
</reference>
<dbReference type="SMART" id="SM00257">
    <property type="entry name" value="LysM"/>
    <property type="match status" value="1"/>
</dbReference>
<name>A0A1Z4KME8_ANAVA</name>
<dbReference type="SUPFAM" id="SSF54106">
    <property type="entry name" value="LysM domain"/>
    <property type="match status" value="1"/>
</dbReference>
<sequence length="148" mass="16167">MMQMNCPVCSYQDITGDTCPNCDADLRVIRMLQALPQVPTQSPWPLRIALLLLIIAIGLGVATNFIFSRPQLNTVVITQPSPVTPQKPPEPTTYTVQAGDNLSAIAQKLCGQGVSLQTMVQANPQLIGRENYLEVGQVLKIPHCQEDI</sequence>
<keyword evidence="1" id="KW-0812">Transmembrane</keyword>
<evidence type="ECO:0000313" key="3">
    <source>
        <dbReference type="EMBL" id="BAY70088.1"/>
    </source>
</evidence>
<protein>
    <recommendedName>
        <fullName evidence="2">LysM domain-containing protein</fullName>
    </recommendedName>
</protein>
<organism evidence="3 4">
    <name type="scientific">Trichormus variabilis NIES-23</name>
    <dbReference type="NCBI Taxonomy" id="1973479"/>
    <lineage>
        <taxon>Bacteria</taxon>
        <taxon>Bacillati</taxon>
        <taxon>Cyanobacteriota</taxon>
        <taxon>Cyanophyceae</taxon>
        <taxon>Nostocales</taxon>
        <taxon>Nostocaceae</taxon>
        <taxon>Trichormus</taxon>
    </lineage>
</organism>
<feature type="transmembrane region" description="Helical" evidence="1">
    <location>
        <begin position="44"/>
        <end position="67"/>
    </location>
</feature>
<dbReference type="CDD" id="cd00118">
    <property type="entry name" value="LysM"/>
    <property type="match status" value="1"/>
</dbReference>
<dbReference type="Proteomes" id="UP000217507">
    <property type="component" value="Chromosome"/>
</dbReference>
<dbReference type="InterPro" id="IPR018392">
    <property type="entry name" value="LysM"/>
</dbReference>
<dbReference type="Pfam" id="PF01476">
    <property type="entry name" value="LysM"/>
    <property type="match status" value="1"/>
</dbReference>
<dbReference type="PROSITE" id="PS51782">
    <property type="entry name" value="LYSM"/>
    <property type="match status" value="1"/>
</dbReference>
<evidence type="ECO:0000313" key="4">
    <source>
        <dbReference type="Proteomes" id="UP000217507"/>
    </source>
</evidence>
<dbReference type="SUPFAM" id="SSF57770">
    <property type="entry name" value="Methionyl-tRNA synthetase (MetRS), Zn-domain"/>
    <property type="match status" value="1"/>
</dbReference>
<accession>A0A1Z4KME8</accession>
<proteinExistence type="predicted"/>
<dbReference type="Gene3D" id="3.10.350.10">
    <property type="entry name" value="LysM domain"/>
    <property type="match status" value="1"/>
</dbReference>
<dbReference type="InterPro" id="IPR036779">
    <property type="entry name" value="LysM_dom_sf"/>
</dbReference>
<gene>
    <name evidence="3" type="ORF">NIES23_28880</name>
</gene>
<keyword evidence="1" id="KW-0472">Membrane</keyword>
<dbReference type="EMBL" id="AP018216">
    <property type="protein sequence ID" value="BAY70088.1"/>
    <property type="molecule type" value="Genomic_DNA"/>
</dbReference>
<dbReference type="AlphaFoldDB" id="A0A1Z4KME8"/>
<evidence type="ECO:0000259" key="2">
    <source>
        <dbReference type="PROSITE" id="PS51782"/>
    </source>
</evidence>
<feature type="domain" description="LysM" evidence="2">
    <location>
        <begin position="92"/>
        <end position="141"/>
    </location>
</feature>
<dbReference type="InterPro" id="IPR029038">
    <property type="entry name" value="MetRS_Zn"/>
</dbReference>